<dbReference type="Proteomes" id="UP001327560">
    <property type="component" value="Chromosome 6"/>
</dbReference>
<dbReference type="AlphaFoldDB" id="A0AAQ3QJF7"/>
<keyword evidence="2" id="KW-1185">Reference proteome</keyword>
<reference evidence="1 2" key="1">
    <citation type="submission" date="2023-10" db="EMBL/GenBank/DDBJ databases">
        <title>Chromosome-scale genome assembly provides insights into flower coloration mechanisms of Canna indica.</title>
        <authorList>
            <person name="Li C."/>
        </authorList>
    </citation>
    <scope>NUCLEOTIDE SEQUENCE [LARGE SCALE GENOMIC DNA]</scope>
    <source>
        <tissue evidence="1">Flower</tissue>
    </source>
</reference>
<accession>A0AAQ3QJF7</accession>
<dbReference type="EMBL" id="CP136895">
    <property type="protein sequence ID" value="WOL10365.1"/>
    <property type="molecule type" value="Genomic_DNA"/>
</dbReference>
<proteinExistence type="predicted"/>
<gene>
    <name evidence="1" type="ORF">Cni_G19120</name>
</gene>
<evidence type="ECO:0000313" key="2">
    <source>
        <dbReference type="Proteomes" id="UP001327560"/>
    </source>
</evidence>
<protein>
    <submittedName>
        <fullName evidence="1">Uncharacterized protein</fullName>
    </submittedName>
</protein>
<name>A0AAQ3QJF7_9LILI</name>
<sequence>MTAHGLHLPLPPSMLFQQLPSSRSSPKKGFKKEDDLFLVAYLMEFTKGRRAYKERKRDSLLGLISYASGGREKGCVGSTSVGVDDDDGCNVDIVAPNDGGGGGAEAPGMIENICVMYWVICSIC</sequence>
<organism evidence="1 2">
    <name type="scientific">Canna indica</name>
    <name type="common">Indian-shot</name>
    <dbReference type="NCBI Taxonomy" id="4628"/>
    <lineage>
        <taxon>Eukaryota</taxon>
        <taxon>Viridiplantae</taxon>
        <taxon>Streptophyta</taxon>
        <taxon>Embryophyta</taxon>
        <taxon>Tracheophyta</taxon>
        <taxon>Spermatophyta</taxon>
        <taxon>Magnoliopsida</taxon>
        <taxon>Liliopsida</taxon>
        <taxon>Zingiberales</taxon>
        <taxon>Cannaceae</taxon>
        <taxon>Canna</taxon>
    </lineage>
</organism>
<evidence type="ECO:0000313" key="1">
    <source>
        <dbReference type="EMBL" id="WOL10365.1"/>
    </source>
</evidence>